<evidence type="ECO:0000313" key="1">
    <source>
        <dbReference type="EMBL" id="KAG6494970.1"/>
    </source>
</evidence>
<organism evidence="1 2">
    <name type="scientific">Zingiber officinale</name>
    <name type="common">Ginger</name>
    <name type="synonym">Amomum zingiber</name>
    <dbReference type="NCBI Taxonomy" id="94328"/>
    <lineage>
        <taxon>Eukaryota</taxon>
        <taxon>Viridiplantae</taxon>
        <taxon>Streptophyta</taxon>
        <taxon>Embryophyta</taxon>
        <taxon>Tracheophyta</taxon>
        <taxon>Spermatophyta</taxon>
        <taxon>Magnoliopsida</taxon>
        <taxon>Liliopsida</taxon>
        <taxon>Zingiberales</taxon>
        <taxon>Zingiberaceae</taxon>
        <taxon>Zingiber</taxon>
    </lineage>
</organism>
<sequence length="93" mass="10904">MRTPDCLISLKSWKLLVFELNYLEEGKAYLRMREAGAQLAEAQLAEVEMMPPDIAEVFTRCDAERERTNATVNEVVEEMWRRKVQTTALRRQK</sequence>
<reference evidence="1 2" key="1">
    <citation type="submission" date="2020-08" db="EMBL/GenBank/DDBJ databases">
        <title>Plant Genome Project.</title>
        <authorList>
            <person name="Zhang R.-G."/>
        </authorList>
    </citation>
    <scope>NUCLEOTIDE SEQUENCE [LARGE SCALE GENOMIC DNA]</scope>
    <source>
        <tissue evidence="1">Rhizome</tissue>
    </source>
</reference>
<accession>A0A8J5FU05</accession>
<dbReference type="EMBL" id="JACMSC010000012">
    <property type="protein sequence ID" value="KAG6494970.1"/>
    <property type="molecule type" value="Genomic_DNA"/>
</dbReference>
<keyword evidence="2" id="KW-1185">Reference proteome</keyword>
<name>A0A8J5FU05_ZINOF</name>
<evidence type="ECO:0000313" key="2">
    <source>
        <dbReference type="Proteomes" id="UP000734854"/>
    </source>
</evidence>
<dbReference type="AlphaFoldDB" id="A0A8J5FU05"/>
<dbReference type="Proteomes" id="UP000734854">
    <property type="component" value="Unassembled WGS sequence"/>
</dbReference>
<comment type="caution">
    <text evidence="1">The sequence shown here is derived from an EMBL/GenBank/DDBJ whole genome shotgun (WGS) entry which is preliminary data.</text>
</comment>
<gene>
    <name evidence="1" type="ORF">ZIOFF_042757</name>
</gene>
<protein>
    <submittedName>
        <fullName evidence="1">Uncharacterized protein</fullName>
    </submittedName>
</protein>
<proteinExistence type="predicted"/>